<evidence type="ECO:0000313" key="2">
    <source>
        <dbReference type="EMBL" id="CAH0474441.1"/>
    </source>
</evidence>
<feature type="region of interest" description="Disordered" evidence="1">
    <location>
        <begin position="1"/>
        <end position="22"/>
    </location>
</feature>
<evidence type="ECO:0000256" key="1">
    <source>
        <dbReference type="SAM" id="MobiDB-lite"/>
    </source>
</evidence>
<reference evidence="2" key="1">
    <citation type="submission" date="2021-11" db="EMBL/GenBank/DDBJ databases">
        <authorList>
            <person name="Islam A."/>
            <person name="Islam S."/>
            <person name="Flora M.S."/>
            <person name="Rahman M."/>
            <person name="Ziaur R.M."/>
            <person name="Epstein J.H."/>
            <person name="Hassan M."/>
            <person name="Klassen M."/>
            <person name="Woodard K."/>
            <person name="Webb A."/>
            <person name="Webby R.J."/>
            <person name="El Zowalaty M.E."/>
        </authorList>
    </citation>
    <scope>NUCLEOTIDE SEQUENCE</scope>
    <source>
        <strain evidence="2">Pbs3</strain>
    </source>
</reference>
<gene>
    <name evidence="2" type="ORF">PBS003_LOCUS1291</name>
</gene>
<name>A0AAU9KJD3_9STRA</name>
<dbReference type="EMBL" id="CAKKTJ010000108">
    <property type="protein sequence ID" value="CAH0474441.1"/>
    <property type="molecule type" value="Genomic_DNA"/>
</dbReference>
<dbReference type="AlphaFoldDB" id="A0AAU9KJD3"/>
<dbReference type="Proteomes" id="UP001160483">
    <property type="component" value="Unassembled WGS sequence"/>
</dbReference>
<protein>
    <submittedName>
        <fullName evidence="2">Uncharacterized protein</fullName>
    </submittedName>
</protein>
<evidence type="ECO:0000313" key="3">
    <source>
        <dbReference type="Proteomes" id="UP001160483"/>
    </source>
</evidence>
<accession>A0AAU9KJD3</accession>
<comment type="caution">
    <text evidence="2">The sequence shown here is derived from an EMBL/GenBank/DDBJ whole genome shotgun (WGS) entry which is preliminary data.</text>
</comment>
<feature type="compositionally biased region" description="Basic and acidic residues" evidence="1">
    <location>
        <begin position="8"/>
        <end position="22"/>
    </location>
</feature>
<proteinExistence type="predicted"/>
<sequence>MTAEVDEDKATTNKERDVGVSNKDWEELQHAKKDYIAHLNALRQARDDAKLEEEQCYAKAIEEKIRQICPCPAGCK</sequence>
<organism evidence="2 3">
    <name type="scientific">Peronospora belbahrii</name>
    <dbReference type="NCBI Taxonomy" id="622444"/>
    <lineage>
        <taxon>Eukaryota</taxon>
        <taxon>Sar</taxon>
        <taxon>Stramenopiles</taxon>
        <taxon>Oomycota</taxon>
        <taxon>Peronosporomycetes</taxon>
        <taxon>Peronosporales</taxon>
        <taxon>Peronosporaceae</taxon>
        <taxon>Peronospora</taxon>
    </lineage>
</organism>